<accession>A0ABT3AYY4</accession>
<protein>
    <submittedName>
        <fullName evidence="6">Glycolate oxidase subunit GlcD</fullName>
        <ecNumber evidence="6">1.1.99.14</ecNumber>
    </submittedName>
</protein>
<dbReference type="InterPro" id="IPR004490">
    <property type="entry name" value="GlcD"/>
</dbReference>
<evidence type="ECO:0000313" key="6">
    <source>
        <dbReference type="EMBL" id="MCV3214347.1"/>
    </source>
</evidence>
<dbReference type="SUPFAM" id="SSF56176">
    <property type="entry name" value="FAD-binding/transporter-associated domain-like"/>
    <property type="match status" value="1"/>
</dbReference>
<gene>
    <name evidence="6" type="primary">glcD</name>
    <name evidence="6" type="ORF">OGM63_12640</name>
</gene>
<evidence type="ECO:0000259" key="5">
    <source>
        <dbReference type="PROSITE" id="PS51387"/>
    </source>
</evidence>
<dbReference type="InterPro" id="IPR051914">
    <property type="entry name" value="FAD-linked_OxidoTrans_Type4"/>
</dbReference>
<name>A0ABT3AYY4_9CYAN</name>
<dbReference type="GO" id="GO:0019154">
    <property type="term" value="F:glycolate dehydrogenase activity"/>
    <property type="evidence" value="ECO:0007669"/>
    <property type="project" value="UniProtKB-EC"/>
</dbReference>
<keyword evidence="3" id="KW-0274">FAD</keyword>
<dbReference type="EC" id="1.1.99.14" evidence="6"/>
<reference evidence="6 7" key="1">
    <citation type="submission" date="2022-10" db="EMBL/GenBank/DDBJ databases">
        <title>Identification of biosynthetic pathway for the production of the potent trypsin inhibitor radiosumin.</title>
        <authorList>
            <person name="Fewer D.P."/>
            <person name="Delbaje E."/>
            <person name="Ouyang X."/>
            <person name="Agostino P.D."/>
            <person name="Wahlsten M."/>
            <person name="Jokela J."/>
            <person name="Permi P."/>
            <person name="Haapaniemi E."/>
            <person name="Koistinen H."/>
        </authorList>
    </citation>
    <scope>NUCLEOTIDE SEQUENCE [LARGE SCALE GENOMIC DNA]</scope>
    <source>
        <strain evidence="6 7">NIES-515</strain>
    </source>
</reference>
<dbReference type="InterPro" id="IPR016164">
    <property type="entry name" value="FAD-linked_Oxase-like_C"/>
</dbReference>
<dbReference type="Gene3D" id="1.10.45.10">
    <property type="entry name" value="Vanillyl-alcohol Oxidase, Chain A, domain 4"/>
    <property type="match status" value="1"/>
</dbReference>
<dbReference type="Pfam" id="PF01565">
    <property type="entry name" value="FAD_binding_4"/>
    <property type="match status" value="1"/>
</dbReference>
<sequence>MLTQEKQQRNWKPIIKEFEAVLGKNGVVQRREELITYECDGLTSYRQRPGVVVLPRTTEQVAQLVKICDRNSIPFIARGSGTGLSGGALPIEDSVLIVTSLMRQILSVDLENQRVIVQPGVINNWVTQTVSGAGFYYAPDPSSQIICSIGGNVAENSGGVHCLKYGVTTNHVLGLKIVTPDGSIVDIGGQIPEMPGYDLTGIFVGSEGTLGIATEITLRILKSAESICVLLADFTTVEAAAESVSDIISAGIIPGGMEMMDNISINAVEDVVATNCYPRDATAILLVEIDGLEVEVAANKQRVAEICLKNGARNITSASDLETRLKLWKGRKAAFAAAGHLSPDYYVQDGVIPRTQLPEVLQEIERLSQKFGYQIANVFHAGDGNLHPLILFDNSVEGALEKVEELGGEILKLCVKVGGSISGEHGIGADKKCYMPDMFSEIDLETMQWVRQVFNPQGLANPGKIFPTPRTCGEAASASKQQFEGVELF</sequence>
<dbReference type="RefSeq" id="WP_263745921.1">
    <property type="nucleotide sequence ID" value="NZ_JAOWRF010000191.1"/>
</dbReference>
<evidence type="ECO:0000313" key="7">
    <source>
        <dbReference type="Proteomes" id="UP001526143"/>
    </source>
</evidence>
<comment type="caution">
    <text evidence="6">The sequence shown here is derived from an EMBL/GenBank/DDBJ whole genome shotgun (WGS) entry which is preliminary data.</text>
</comment>
<dbReference type="PANTHER" id="PTHR42934">
    <property type="entry name" value="GLYCOLATE OXIDASE SUBUNIT GLCD"/>
    <property type="match status" value="1"/>
</dbReference>
<dbReference type="Proteomes" id="UP001526143">
    <property type="component" value="Unassembled WGS sequence"/>
</dbReference>
<evidence type="ECO:0000256" key="1">
    <source>
        <dbReference type="ARBA" id="ARBA00001974"/>
    </source>
</evidence>
<dbReference type="PANTHER" id="PTHR42934:SF1">
    <property type="entry name" value="GLYCOLATE OXIDASE SUBUNIT GLCD"/>
    <property type="match status" value="1"/>
</dbReference>
<keyword evidence="7" id="KW-1185">Reference proteome</keyword>
<dbReference type="EMBL" id="JAOWRF010000191">
    <property type="protein sequence ID" value="MCV3214347.1"/>
    <property type="molecule type" value="Genomic_DNA"/>
</dbReference>
<dbReference type="InterPro" id="IPR006094">
    <property type="entry name" value="Oxid_FAD_bind_N"/>
</dbReference>
<proteinExistence type="predicted"/>
<dbReference type="SUPFAM" id="SSF55103">
    <property type="entry name" value="FAD-linked oxidases, C-terminal domain"/>
    <property type="match status" value="1"/>
</dbReference>
<feature type="domain" description="FAD-binding PCMH-type" evidence="5">
    <location>
        <begin position="45"/>
        <end position="223"/>
    </location>
</feature>
<keyword evidence="4 6" id="KW-0560">Oxidoreductase</keyword>
<dbReference type="InterPro" id="IPR036318">
    <property type="entry name" value="FAD-bd_PCMH-like_sf"/>
</dbReference>
<evidence type="ECO:0000256" key="2">
    <source>
        <dbReference type="ARBA" id="ARBA00022630"/>
    </source>
</evidence>
<comment type="cofactor">
    <cofactor evidence="1">
        <name>FAD</name>
        <dbReference type="ChEBI" id="CHEBI:57692"/>
    </cofactor>
</comment>
<dbReference type="InterPro" id="IPR016171">
    <property type="entry name" value="Vanillyl_alc_oxidase_C-sub2"/>
</dbReference>
<dbReference type="Gene3D" id="3.30.465.10">
    <property type="match status" value="1"/>
</dbReference>
<organism evidence="6 7">
    <name type="scientific">Plectonema radiosum NIES-515</name>
    <dbReference type="NCBI Taxonomy" id="2986073"/>
    <lineage>
        <taxon>Bacteria</taxon>
        <taxon>Bacillati</taxon>
        <taxon>Cyanobacteriota</taxon>
        <taxon>Cyanophyceae</taxon>
        <taxon>Oscillatoriophycideae</taxon>
        <taxon>Oscillatoriales</taxon>
        <taxon>Microcoleaceae</taxon>
        <taxon>Plectonema</taxon>
    </lineage>
</organism>
<dbReference type="InterPro" id="IPR016166">
    <property type="entry name" value="FAD-bd_PCMH"/>
</dbReference>
<dbReference type="Pfam" id="PF02913">
    <property type="entry name" value="FAD-oxidase_C"/>
    <property type="match status" value="1"/>
</dbReference>
<evidence type="ECO:0000256" key="3">
    <source>
        <dbReference type="ARBA" id="ARBA00022827"/>
    </source>
</evidence>
<evidence type="ECO:0000256" key="4">
    <source>
        <dbReference type="ARBA" id="ARBA00023002"/>
    </source>
</evidence>
<dbReference type="InterPro" id="IPR016169">
    <property type="entry name" value="FAD-bd_PCMH_sub2"/>
</dbReference>
<keyword evidence="2" id="KW-0285">Flavoprotein</keyword>
<dbReference type="Gene3D" id="3.30.70.2740">
    <property type="match status" value="1"/>
</dbReference>
<dbReference type="InterPro" id="IPR004113">
    <property type="entry name" value="FAD-bd_oxidored_4_C"/>
</dbReference>
<dbReference type="PROSITE" id="PS51387">
    <property type="entry name" value="FAD_PCMH"/>
    <property type="match status" value="1"/>
</dbReference>
<dbReference type="NCBIfam" id="TIGR00387">
    <property type="entry name" value="glcD"/>
    <property type="match status" value="1"/>
</dbReference>